<dbReference type="SMART" id="SM00399">
    <property type="entry name" value="ZnF_C4"/>
    <property type="match status" value="1"/>
</dbReference>
<dbReference type="GO" id="GO:0008270">
    <property type="term" value="F:zinc ion binding"/>
    <property type="evidence" value="ECO:0007669"/>
    <property type="project" value="UniProtKB-KW"/>
</dbReference>
<evidence type="ECO:0000256" key="1">
    <source>
        <dbReference type="ARBA" id="ARBA00004123"/>
    </source>
</evidence>
<keyword evidence="11" id="KW-0539">Nucleus</keyword>
<evidence type="ECO:0000256" key="11">
    <source>
        <dbReference type="ARBA" id="ARBA00023242"/>
    </source>
</evidence>
<evidence type="ECO:0000256" key="8">
    <source>
        <dbReference type="ARBA" id="ARBA00023125"/>
    </source>
</evidence>
<reference evidence="14 15" key="1">
    <citation type="submission" date="2023-11" db="EMBL/GenBank/DDBJ databases">
        <authorList>
            <person name="Okamura Y."/>
        </authorList>
    </citation>
    <scope>NUCLEOTIDE SEQUENCE [LARGE SCALE GENOMIC DNA]</scope>
</reference>
<dbReference type="SUPFAM" id="SSF57716">
    <property type="entry name" value="Glucocorticoid receptor-like (DNA-binding domain)"/>
    <property type="match status" value="1"/>
</dbReference>
<dbReference type="InterPro" id="IPR050200">
    <property type="entry name" value="Nuclear_hormone_rcpt_NR3"/>
</dbReference>
<comment type="similarity">
    <text evidence="2">Belongs to the nuclear hormone receptor family. NR0 subfamily.</text>
</comment>
<evidence type="ECO:0000313" key="15">
    <source>
        <dbReference type="Proteomes" id="UP001497472"/>
    </source>
</evidence>
<dbReference type="GO" id="GO:0003700">
    <property type="term" value="F:DNA-binding transcription factor activity"/>
    <property type="evidence" value="ECO:0007669"/>
    <property type="project" value="InterPro"/>
</dbReference>
<dbReference type="Gene3D" id="3.30.50.10">
    <property type="entry name" value="Erythroid Transcription Factor GATA-1, subunit A"/>
    <property type="match status" value="1"/>
</dbReference>
<dbReference type="Proteomes" id="UP001497472">
    <property type="component" value="Unassembled WGS sequence"/>
</dbReference>
<dbReference type="Pfam" id="PF00105">
    <property type="entry name" value="zf-C4"/>
    <property type="match status" value="1"/>
</dbReference>
<feature type="region of interest" description="Disordered" evidence="12">
    <location>
        <begin position="286"/>
        <end position="311"/>
    </location>
</feature>
<keyword evidence="7" id="KW-0805">Transcription regulation</keyword>
<evidence type="ECO:0000256" key="6">
    <source>
        <dbReference type="ARBA" id="ARBA00022833"/>
    </source>
</evidence>
<dbReference type="AlphaFoldDB" id="A0AAV1JN38"/>
<evidence type="ECO:0000256" key="12">
    <source>
        <dbReference type="SAM" id="MobiDB-lite"/>
    </source>
</evidence>
<evidence type="ECO:0000313" key="14">
    <source>
        <dbReference type="EMBL" id="CAK1550917.1"/>
    </source>
</evidence>
<keyword evidence="9" id="KW-0804">Transcription</keyword>
<dbReference type="GO" id="GO:0005634">
    <property type="term" value="C:nucleus"/>
    <property type="evidence" value="ECO:0007669"/>
    <property type="project" value="UniProtKB-SubCell"/>
</dbReference>
<feature type="region of interest" description="Disordered" evidence="12">
    <location>
        <begin position="141"/>
        <end position="190"/>
    </location>
</feature>
<dbReference type="FunFam" id="3.30.50.10:FF:000034">
    <property type="entry name" value="CLUMA_CG002674, isoform A"/>
    <property type="match status" value="1"/>
</dbReference>
<comment type="caution">
    <text evidence="14">The sequence shown here is derived from an EMBL/GenBank/DDBJ whole genome shotgun (WGS) entry which is preliminary data.</text>
</comment>
<keyword evidence="4" id="KW-0479">Metal-binding</keyword>
<organism evidence="14 15">
    <name type="scientific">Leptosia nina</name>
    <dbReference type="NCBI Taxonomy" id="320188"/>
    <lineage>
        <taxon>Eukaryota</taxon>
        <taxon>Metazoa</taxon>
        <taxon>Ecdysozoa</taxon>
        <taxon>Arthropoda</taxon>
        <taxon>Hexapoda</taxon>
        <taxon>Insecta</taxon>
        <taxon>Pterygota</taxon>
        <taxon>Neoptera</taxon>
        <taxon>Endopterygota</taxon>
        <taxon>Lepidoptera</taxon>
        <taxon>Glossata</taxon>
        <taxon>Ditrysia</taxon>
        <taxon>Papilionoidea</taxon>
        <taxon>Pieridae</taxon>
        <taxon>Pierinae</taxon>
        <taxon>Leptosia</taxon>
    </lineage>
</organism>
<sequence>MNQQCKVCGEPAAGFHFGAFTCEGCKSFFGRTYNNLSSISECKNNGECVINKKNRTACKACRLRKCLLVGMSKSGSRYGRRSNWFKIHCLLQEQQQQHIQHLQTNKSAPTFNASINPSFLPTNLLPAAALAEYYKNSEKTGYTEDVTRQSVSPSDSGASSADPEDDNSSRSTSGLSIFRPASSPSSDKDIRLHAIRNQNKDVRRKKPSLAPFGLSPPMSAASFTPRSVPFMPSPIGQLRQIPAMSWQGRNGGDLLLHSPAVAGIAVEQDQPIDLSIKSTAVLFRSPKNEEVSDSEPELSIDLNTDSKDMMKNPLDLSLVSKRTEEVPLTG</sequence>
<keyword evidence="15" id="KW-1185">Reference proteome</keyword>
<keyword evidence="5" id="KW-0863">Zinc-finger</keyword>
<dbReference type="InterPro" id="IPR013088">
    <property type="entry name" value="Znf_NHR/GATA"/>
</dbReference>
<dbReference type="PROSITE" id="PS00031">
    <property type="entry name" value="NUCLEAR_REC_DBD_1"/>
    <property type="match status" value="1"/>
</dbReference>
<dbReference type="PROSITE" id="PS51030">
    <property type="entry name" value="NUCLEAR_REC_DBD_2"/>
    <property type="match status" value="1"/>
</dbReference>
<proteinExistence type="inferred from homology"/>
<dbReference type="InterPro" id="IPR001628">
    <property type="entry name" value="Znf_hrmn_rcpt"/>
</dbReference>
<feature type="domain" description="Nuclear receptor" evidence="13">
    <location>
        <begin position="2"/>
        <end position="78"/>
    </location>
</feature>
<dbReference type="EMBL" id="CAVLEF010000100">
    <property type="protein sequence ID" value="CAK1550917.1"/>
    <property type="molecule type" value="Genomic_DNA"/>
</dbReference>
<evidence type="ECO:0000256" key="4">
    <source>
        <dbReference type="ARBA" id="ARBA00022723"/>
    </source>
</evidence>
<dbReference type="GO" id="GO:0043565">
    <property type="term" value="F:sequence-specific DNA binding"/>
    <property type="evidence" value="ECO:0007669"/>
    <property type="project" value="InterPro"/>
</dbReference>
<keyword evidence="10" id="KW-0675">Receptor</keyword>
<comment type="subcellular location">
    <subcellularLocation>
        <location evidence="1">Nucleus</location>
    </subcellularLocation>
</comment>
<evidence type="ECO:0000256" key="9">
    <source>
        <dbReference type="ARBA" id="ARBA00023163"/>
    </source>
</evidence>
<evidence type="ECO:0000256" key="2">
    <source>
        <dbReference type="ARBA" id="ARBA00006647"/>
    </source>
</evidence>
<dbReference type="PANTHER" id="PTHR48092">
    <property type="entry name" value="KNIRPS-RELATED PROTEIN-RELATED"/>
    <property type="match status" value="1"/>
</dbReference>
<name>A0AAV1JN38_9NEOP</name>
<evidence type="ECO:0000256" key="10">
    <source>
        <dbReference type="ARBA" id="ARBA00023170"/>
    </source>
</evidence>
<keyword evidence="8" id="KW-0238">DNA-binding</keyword>
<keyword evidence="3" id="KW-0217">Developmental protein</keyword>
<evidence type="ECO:0000256" key="5">
    <source>
        <dbReference type="ARBA" id="ARBA00022771"/>
    </source>
</evidence>
<feature type="compositionally biased region" description="Low complexity" evidence="12">
    <location>
        <begin position="150"/>
        <end position="161"/>
    </location>
</feature>
<accession>A0AAV1JN38</accession>
<keyword evidence="6" id="KW-0862">Zinc</keyword>
<dbReference type="PRINTS" id="PR00047">
    <property type="entry name" value="STROIDFINGER"/>
</dbReference>
<evidence type="ECO:0000259" key="13">
    <source>
        <dbReference type="PROSITE" id="PS51030"/>
    </source>
</evidence>
<evidence type="ECO:0000256" key="3">
    <source>
        <dbReference type="ARBA" id="ARBA00022473"/>
    </source>
</evidence>
<protein>
    <recommendedName>
        <fullName evidence="13">Nuclear receptor domain-containing protein</fullName>
    </recommendedName>
</protein>
<evidence type="ECO:0000256" key="7">
    <source>
        <dbReference type="ARBA" id="ARBA00023015"/>
    </source>
</evidence>
<gene>
    <name evidence="14" type="ORF">LNINA_LOCUS10107</name>
</gene>